<comment type="caution">
    <text evidence="1">The sequence shown here is derived from an EMBL/GenBank/DDBJ whole genome shotgun (WGS) entry which is preliminary data.</text>
</comment>
<protein>
    <submittedName>
        <fullName evidence="1">Uncharacterized protein</fullName>
    </submittedName>
</protein>
<name>A0A561V4V5_9ACTN</name>
<sequence>MVRTTACRDAARTAPVSRPDYSLFGAISLFR</sequence>
<gene>
    <name evidence="1" type="ORF">FHX80_115136</name>
</gene>
<dbReference type="Proteomes" id="UP000318186">
    <property type="component" value="Unassembled WGS sequence"/>
</dbReference>
<proteinExistence type="predicted"/>
<evidence type="ECO:0000313" key="2">
    <source>
        <dbReference type="Proteomes" id="UP000318186"/>
    </source>
</evidence>
<organism evidence="1 2">
    <name type="scientific">Streptomyces brevispora</name>
    <dbReference type="NCBI Taxonomy" id="887462"/>
    <lineage>
        <taxon>Bacteria</taxon>
        <taxon>Bacillati</taxon>
        <taxon>Actinomycetota</taxon>
        <taxon>Actinomycetes</taxon>
        <taxon>Kitasatosporales</taxon>
        <taxon>Streptomycetaceae</taxon>
        <taxon>Streptomyces</taxon>
    </lineage>
</organism>
<dbReference type="AlphaFoldDB" id="A0A561V4V5"/>
<dbReference type="EMBL" id="VIWW01000001">
    <property type="protein sequence ID" value="TWG06641.1"/>
    <property type="molecule type" value="Genomic_DNA"/>
</dbReference>
<reference evidence="1 2" key="1">
    <citation type="submission" date="2019-06" db="EMBL/GenBank/DDBJ databases">
        <title>Sequencing the genomes of 1000 actinobacteria strains.</title>
        <authorList>
            <person name="Klenk H.-P."/>
        </authorList>
    </citation>
    <scope>NUCLEOTIDE SEQUENCE [LARGE SCALE GENOMIC DNA]</scope>
    <source>
        <strain evidence="1 2">DSM 42059</strain>
    </source>
</reference>
<evidence type="ECO:0000313" key="1">
    <source>
        <dbReference type="EMBL" id="TWG06641.1"/>
    </source>
</evidence>
<accession>A0A561V4V5</accession>